<evidence type="ECO:0000313" key="2">
    <source>
        <dbReference type="Proteomes" id="UP000004995"/>
    </source>
</evidence>
<evidence type="ECO:0000313" key="1">
    <source>
        <dbReference type="EnsemblPlants" id="KQK93425"/>
    </source>
</evidence>
<dbReference type="AlphaFoldDB" id="K3ZPR4"/>
<keyword evidence="2" id="KW-1185">Reference proteome</keyword>
<dbReference type="Proteomes" id="UP000004995">
    <property type="component" value="Unassembled WGS sequence"/>
</dbReference>
<sequence length="38" mass="4272">MGMGDASIRKKNRKLHWELVKAATIKYNLKAVATTTEP</sequence>
<dbReference type="Gramene" id="KQK93425">
    <property type="protein sequence ID" value="KQK93425"/>
    <property type="gene ID" value="SETIT_028594mg"/>
</dbReference>
<dbReference type="EnsemblPlants" id="KQK93425">
    <property type="protein sequence ID" value="KQK93425"/>
    <property type="gene ID" value="SETIT_028594mg"/>
</dbReference>
<reference evidence="2" key="1">
    <citation type="journal article" date="2012" name="Nat. Biotechnol.">
        <title>Reference genome sequence of the model plant Setaria.</title>
        <authorList>
            <person name="Bennetzen J.L."/>
            <person name="Schmutz J."/>
            <person name="Wang H."/>
            <person name="Percifield R."/>
            <person name="Hawkins J."/>
            <person name="Pontaroli A.C."/>
            <person name="Estep M."/>
            <person name="Feng L."/>
            <person name="Vaughn J.N."/>
            <person name="Grimwood J."/>
            <person name="Jenkins J."/>
            <person name="Barry K."/>
            <person name="Lindquist E."/>
            <person name="Hellsten U."/>
            <person name="Deshpande S."/>
            <person name="Wang X."/>
            <person name="Wu X."/>
            <person name="Mitros T."/>
            <person name="Triplett J."/>
            <person name="Yang X."/>
            <person name="Ye C.Y."/>
            <person name="Mauro-Herrera M."/>
            <person name="Wang L."/>
            <person name="Li P."/>
            <person name="Sharma M."/>
            <person name="Sharma R."/>
            <person name="Ronald P.C."/>
            <person name="Panaud O."/>
            <person name="Kellogg E.A."/>
            <person name="Brutnell T.P."/>
            <person name="Doust A.N."/>
            <person name="Tuskan G.A."/>
            <person name="Rokhsar D."/>
            <person name="Devos K.M."/>
        </authorList>
    </citation>
    <scope>NUCLEOTIDE SEQUENCE [LARGE SCALE GENOMIC DNA]</scope>
    <source>
        <strain evidence="2">cv. Yugu1</strain>
    </source>
</reference>
<name>K3ZPR4_SETIT</name>
<dbReference type="HOGENOM" id="CLU_3336505_0_0_1"/>
<accession>K3ZPR4</accession>
<reference evidence="1" key="2">
    <citation type="submission" date="2018-08" db="UniProtKB">
        <authorList>
            <consortium name="EnsemblPlants"/>
        </authorList>
    </citation>
    <scope>IDENTIFICATION</scope>
    <source>
        <strain evidence="1">Yugu1</strain>
    </source>
</reference>
<proteinExistence type="predicted"/>
<protein>
    <submittedName>
        <fullName evidence="1">Uncharacterized protein</fullName>
    </submittedName>
</protein>
<dbReference type="EMBL" id="AGNK02004608">
    <property type="status" value="NOT_ANNOTATED_CDS"/>
    <property type="molecule type" value="Genomic_DNA"/>
</dbReference>
<dbReference type="InParanoid" id="K3ZPR4"/>
<organism evidence="1 2">
    <name type="scientific">Setaria italica</name>
    <name type="common">Foxtail millet</name>
    <name type="synonym">Panicum italicum</name>
    <dbReference type="NCBI Taxonomy" id="4555"/>
    <lineage>
        <taxon>Eukaryota</taxon>
        <taxon>Viridiplantae</taxon>
        <taxon>Streptophyta</taxon>
        <taxon>Embryophyta</taxon>
        <taxon>Tracheophyta</taxon>
        <taxon>Spermatophyta</taxon>
        <taxon>Magnoliopsida</taxon>
        <taxon>Liliopsida</taxon>
        <taxon>Poales</taxon>
        <taxon>Poaceae</taxon>
        <taxon>PACMAD clade</taxon>
        <taxon>Panicoideae</taxon>
        <taxon>Panicodae</taxon>
        <taxon>Paniceae</taxon>
        <taxon>Cenchrinae</taxon>
        <taxon>Setaria</taxon>
    </lineage>
</organism>